<dbReference type="GO" id="GO:0005929">
    <property type="term" value="C:cilium"/>
    <property type="evidence" value="ECO:0007669"/>
    <property type="project" value="UniProtKB-SubCell"/>
</dbReference>
<reference evidence="2" key="1">
    <citation type="submission" date="2015-11" db="EMBL/GenBank/DDBJ databases">
        <title>De novo transcriptome assembly of four potential Pierce s Disease insect vectors from Arizona vineyards.</title>
        <authorList>
            <person name="Tassone E.E."/>
        </authorList>
    </citation>
    <scope>NUCLEOTIDE SEQUENCE</scope>
</reference>
<dbReference type="EMBL" id="GECZ01017993">
    <property type="protein sequence ID" value="JAS51776.1"/>
    <property type="molecule type" value="Transcribed_RNA"/>
</dbReference>
<dbReference type="GO" id="GO:0060271">
    <property type="term" value="P:cilium assembly"/>
    <property type="evidence" value="ECO:0007669"/>
    <property type="project" value="TreeGrafter"/>
</dbReference>
<dbReference type="PANTHER" id="PTHR45912">
    <property type="entry name" value="CILIA- AND FLAGELLA-ASSOCIATED PROTEIN 47"/>
    <property type="match status" value="1"/>
</dbReference>
<dbReference type="GO" id="GO:0005737">
    <property type="term" value="C:cytoplasm"/>
    <property type="evidence" value="ECO:0007669"/>
    <property type="project" value="UniProtKB-SubCell"/>
</dbReference>
<evidence type="ECO:0000313" key="2">
    <source>
        <dbReference type="EMBL" id="JAS51776.1"/>
    </source>
</evidence>
<sequence length="519" mass="58230">MKQYNNNKLTRESSTSILTRDPQPVPDSPPGTKLVRYRSADEVSILSKSSAPPKSSIFVGDDVSFSTLSKDSGLGVVSGPNSIDVHGIRVVPSTVTFADTFENQSYVKKVFVQNVSDHSLTIRIYNPRAWSFRVTPIERGYQLAPGLKIVRSMHYTCTKSGIVHSSLPIYVNDKCYHLPLEAYKGQAFVAISPTSIDFGRVDIGAKPVEKRLVIRNASSCATKFLVDLGRNDLDLQVTPLKGWIRPHSSVTICLQMIPLRVGELSSEIWITTDLSQNRIQVSVEACKRSLMALHPNSTSDFTLVEFPTTFYGCRRYQTVIIYNMAASSSAFVVLVDYGNKQHVPIREAQKGNNKQIKMFHVDTEEGRIRPFEGRIFTVWFQPVASEEQKTGWKCKDVEEANDYLCAIRIKRIQVDEFRTEGAVTSEEKQHSPIPKFNGTANQHSIPDLDLLMAEGQTTARIIPVFNEISVLLCLYGEAEWARLSVVPDSLYFSCISVGFRQNKVLHITNKSTQTLAFRY</sequence>
<dbReference type="InterPro" id="IPR013783">
    <property type="entry name" value="Ig-like_fold"/>
</dbReference>
<dbReference type="Gene3D" id="2.60.40.10">
    <property type="entry name" value="Immunoglobulins"/>
    <property type="match status" value="2"/>
</dbReference>
<feature type="region of interest" description="Disordered" evidence="1">
    <location>
        <begin position="1"/>
        <end position="34"/>
    </location>
</feature>
<evidence type="ECO:0008006" key="3">
    <source>
        <dbReference type="Google" id="ProtNLM"/>
    </source>
</evidence>
<evidence type="ECO:0000256" key="1">
    <source>
        <dbReference type="SAM" id="MobiDB-lite"/>
    </source>
</evidence>
<organism evidence="2">
    <name type="scientific">Cuerna arida</name>
    <dbReference type="NCBI Taxonomy" id="1464854"/>
    <lineage>
        <taxon>Eukaryota</taxon>
        <taxon>Metazoa</taxon>
        <taxon>Ecdysozoa</taxon>
        <taxon>Arthropoda</taxon>
        <taxon>Hexapoda</taxon>
        <taxon>Insecta</taxon>
        <taxon>Pterygota</taxon>
        <taxon>Neoptera</taxon>
        <taxon>Paraneoptera</taxon>
        <taxon>Hemiptera</taxon>
        <taxon>Auchenorrhyncha</taxon>
        <taxon>Membracoidea</taxon>
        <taxon>Cicadellidae</taxon>
        <taxon>Cicadellinae</taxon>
        <taxon>Proconiini</taxon>
        <taxon>Cuerna</taxon>
    </lineage>
</organism>
<feature type="non-terminal residue" evidence="2">
    <location>
        <position position="519"/>
    </location>
</feature>
<dbReference type="PANTHER" id="PTHR45912:SF3">
    <property type="entry name" value="CILIA- AND FLAGELLA-ASSOCIATED PROTEIN 47"/>
    <property type="match status" value="1"/>
</dbReference>
<name>A0A1B6FNJ3_9HEMI</name>
<protein>
    <recommendedName>
        <fullName evidence="3">Abnormal spindle-like microcephaly-associated protein ASH domain-containing protein</fullName>
    </recommendedName>
</protein>
<gene>
    <name evidence="2" type="ORF">g.11495</name>
</gene>
<dbReference type="AlphaFoldDB" id="A0A1B6FNJ3"/>
<proteinExistence type="predicted"/>
<feature type="compositionally biased region" description="Polar residues" evidence="1">
    <location>
        <begin position="1"/>
        <end position="18"/>
    </location>
</feature>
<accession>A0A1B6FNJ3</accession>